<dbReference type="InterPro" id="IPR002353">
    <property type="entry name" value="AntifreezeII"/>
</dbReference>
<dbReference type="PRINTS" id="PR00356">
    <property type="entry name" value="ANTIFREEZEII"/>
</dbReference>
<organism evidence="3 4">
    <name type="scientific">Dicentrarchus labrax</name>
    <name type="common">European seabass</name>
    <name type="synonym">Morone labrax</name>
    <dbReference type="NCBI Taxonomy" id="13489"/>
    <lineage>
        <taxon>Eukaryota</taxon>
        <taxon>Metazoa</taxon>
        <taxon>Chordata</taxon>
        <taxon>Craniata</taxon>
        <taxon>Vertebrata</taxon>
        <taxon>Euteleostomi</taxon>
        <taxon>Actinopterygii</taxon>
        <taxon>Neopterygii</taxon>
        <taxon>Teleostei</taxon>
        <taxon>Neoteleostei</taxon>
        <taxon>Acanthomorphata</taxon>
        <taxon>Eupercaria</taxon>
        <taxon>Moronidae</taxon>
        <taxon>Dicentrarchus</taxon>
    </lineage>
</organism>
<dbReference type="InterPro" id="IPR018378">
    <property type="entry name" value="C-type_lectin_CS"/>
</dbReference>
<dbReference type="InterPro" id="IPR016186">
    <property type="entry name" value="C-type_lectin-like/link_sf"/>
</dbReference>
<dbReference type="SMART" id="SM00034">
    <property type="entry name" value="CLECT"/>
    <property type="match status" value="1"/>
</dbReference>
<dbReference type="CDD" id="cd00037">
    <property type="entry name" value="CLECT"/>
    <property type="match status" value="1"/>
</dbReference>
<dbReference type="Ensembl" id="ENSDLAT00005087174.1">
    <property type="protein sequence ID" value="ENSDLAP00005081947.1"/>
    <property type="gene ID" value="ENSDLAG00005028086.1"/>
</dbReference>
<proteinExistence type="predicted"/>
<dbReference type="InterPro" id="IPR016187">
    <property type="entry name" value="CTDL_fold"/>
</dbReference>
<dbReference type="Gene3D" id="3.10.100.10">
    <property type="entry name" value="Mannose-Binding Protein A, subunit A"/>
    <property type="match status" value="1"/>
</dbReference>
<dbReference type="GeneTree" id="ENSGT00940000161814"/>
<dbReference type="PROSITE" id="PS50041">
    <property type="entry name" value="C_TYPE_LECTIN_2"/>
    <property type="match status" value="1"/>
</dbReference>
<reference evidence="3" key="1">
    <citation type="submission" date="2025-08" db="UniProtKB">
        <authorList>
            <consortium name="Ensembl"/>
        </authorList>
    </citation>
    <scope>IDENTIFICATION</scope>
</reference>
<dbReference type="InterPro" id="IPR001304">
    <property type="entry name" value="C-type_lectin-like"/>
</dbReference>
<dbReference type="PROSITE" id="PS00615">
    <property type="entry name" value="C_TYPE_LECTIN_1"/>
    <property type="match status" value="1"/>
</dbReference>
<dbReference type="Proteomes" id="UP000694389">
    <property type="component" value="Unassembled WGS sequence"/>
</dbReference>
<dbReference type="AlphaFoldDB" id="A0A8P4KQV4"/>
<dbReference type="SUPFAM" id="SSF56436">
    <property type="entry name" value="C-type lectin-like"/>
    <property type="match status" value="1"/>
</dbReference>
<protein>
    <recommendedName>
        <fullName evidence="2">C-type lectin domain-containing protein</fullName>
    </recommendedName>
</protein>
<dbReference type="PANTHER" id="PTHR22803">
    <property type="entry name" value="MANNOSE, PHOSPHOLIPASE, LECTIN RECEPTOR RELATED"/>
    <property type="match status" value="1"/>
</dbReference>
<evidence type="ECO:0000256" key="1">
    <source>
        <dbReference type="ARBA" id="ARBA00023157"/>
    </source>
</evidence>
<name>A0A8P4KQV4_DICLA</name>
<sequence length="207" mass="23836">MEQLVSITPYVKYICLYTATRGDEDINSLLGQNVLPALPDSEPGTEETIVALPDTKDENWTDSFIPAGETDDVQRARSCPSGWTAFNSRCFLYVPRVLNWAQAERNCQSMGGNLASVHSFQEYHEIQRMIVRVSHYSNPAWIGGSDAQQERHWLWSDGTRFSYSHWCHGEPNNFFGQHCTQINYKDQKCWDDLWCDRSLPSVCARRY</sequence>
<dbReference type="InterPro" id="IPR050111">
    <property type="entry name" value="C-type_lectin/snaclec_domain"/>
</dbReference>
<reference evidence="3" key="2">
    <citation type="submission" date="2025-09" db="UniProtKB">
        <authorList>
            <consortium name="Ensembl"/>
        </authorList>
    </citation>
    <scope>IDENTIFICATION</scope>
</reference>
<evidence type="ECO:0000313" key="4">
    <source>
        <dbReference type="Proteomes" id="UP000694389"/>
    </source>
</evidence>
<evidence type="ECO:0000259" key="2">
    <source>
        <dbReference type="PROSITE" id="PS50041"/>
    </source>
</evidence>
<accession>A0A8P4KQV4</accession>
<evidence type="ECO:0000313" key="3">
    <source>
        <dbReference type="Ensembl" id="ENSDLAP00005081947.1"/>
    </source>
</evidence>
<keyword evidence="1" id="KW-1015">Disulfide bond</keyword>
<feature type="domain" description="C-type lectin" evidence="2">
    <location>
        <begin position="86"/>
        <end position="204"/>
    </location>
</feature>
<gene>
    <name evidence="3" type="primary">LOC127365726</name>
</gene>
<keyword evidence="4" id="KW-1185">Reference proteome</keyword>
<dbReference type="Pfam" id="PF00059">
    <property type="entry name" value="Lectin_C"/>
    <property type="match status" value="1"/>
</dbReference>